<comment type="caution">
    <text evidence="1">The sequence shown here is derived from an EMBL/GenBank/DDBJ whole genome shotgun (WGS) entry which is preliminary data.</text>
</comment>
<dbReference type="Proteomes" id="UP000055048">
    <property type="component" value="Unassembled WGS sequence"/>
</dbReference>
<keyword evidence="2" id="KW-1185">Reference proteome</keyword>
<name>A0A0V0T7Z2_9BILA</name>
<dbReference type="EMBL" id="JYDJ01000485">
    <property type="protein sequence ID" value="KRX35026.1"/>
    <property type="molecule type" value="Genomic_DNA"/>
</dbReference>
<organism evidence="1 2">
    <name type="scientific">Trichinella murrelli</name>
    <dbReference type="NCBI Taxonomy" id="144512"/>
    <lineage>
        <taxon>Eukaryota</taxon>
        <taxon>Metazoa</taxon>
        <taxon>Ecdysozoa</taxon>
        <taxon>Nematoda</taxon>
        <taxon>Enoplea</taxon>
        <taxon>Dorylaimia</taxon>
        <taxon>Trichinellida</taxon>
        <taxon>Trichinellidae</taxon>
        <taxon>Trichinella</taxon>
    </lineage>
</organism>
<dbReference type="AlphaFoldDB" id="A0A0V0T7Z2"/>
<gene>
    <name evidence="1" type="ORF">T05_10024</name>
</gene>
<evidence type="ECO:0000313" key="2">
    <source>
        <dbReference type="Proteomes" id="UP000055048"/>
    </source>
</evidence>
<accession>A0A0V0T7Z2</accession>
<proteinExistence type="predicted"/>
<reference evidence="1 2" key="1">
    <citation type="submission" date="2015-01" db="EMBL/GenBank/DDBJ databases">
        <title>Evolution of Trichinella species and genotypes.</title>
        <authorList>
            <person name="Korhonen P.K."/>
            <person name="Edoardo P."/>
            <person name="Giuseppe L.R."/>
            <person name="Gasser R.B."/>
        </authorList>
    </citation>
    <scope>NUCLEOTIDE SEQUENCE [LARGE SCALE GENOMIC DNA]</scope>
    <source>
        <strain evidence="1">ISS417</strain>
    </source>
</reference>
<sequence>MQTNVCQLKTRLNSISVLRFLSYLKKYAIRYRVDQEFSWKQPGRFQDAVSDKEKPGTNFI</sequence>
<evidence type="ECO:0000313" key="1">
    <source>
        <dbReference type="EMBL" id="KRX35026.1"/>
    </source>
</evidence>
<protein>
    <submittedName>
        <fullName evidence="1">Uncharacterized protein</fullName>
    </submittedName>
</protein>